<feature type="coiled-coil region" evidence="1">
    <location>
        <begin position="149"/>
        <end position="214"/>
    </location>
</feature>
<organism evidence="3 4">
    <name type="scientific">Giardia muris</name>
    <dbReference type="NCBI Taxonomy" id="5742"/>
    <lineage>
        <taxon>Eukaryota</taxon>
        <taxon>Metamonada</taxon>
        <taxon>Diplomonadida</taxon>
        <taxon>Hexamitidae</taxon>
        <taxon>Giardiinae</taxon>
        <taxon>Giardia</taxon>
    </lineage>
</organism>
<feature type="compositionally biased region" description="Low complexity" evidence="2">
    <location>
        <begin position="356"/>
        <end position="367"/>
    </location>
</feature>
<feature type="compositionally biased region" description="Basic and acidic residues" evidence="2">
    <location>
        <begin position="833"/>
        <end position="843"/>
    </location>
</feature>
<evidence type="ECO:0000256" key="2">
    <source>
        <dbReference type="SAM" id="MobiDB-lite"/>
    </source>
</evidence>
<feature type="region of interest" description="Disordered" evidence="2">
    <location>
        <begin position="349"/>
        <end position="370"/>
    </location>
</feature>
<gene>
    <name evidence="3" type="ORF">GMRT_15320</name>
</gene>
<protein>
    <recommendedName>
        <fullName evidence="5">Coiled-coil protein</fullName>
    </recommendedName>
</protein>
<dbReference type="EMBL" id="VDLU01000002">
    <property type="protein sequence ID" value="TNJ28901.1"/>
    <property type="molecule type" value="Genomic_DNA"/>
</dbReference>
<feature type="compositionally biased region" description="Polar residues" evidence="2">
    <location>
        <begin position="740"/>
        <end position="753"/>
    </location>
</feature>
<feature type="coiled-coil region" evidence="1">
    <location>
        <begin position="44"/>
        <end position="102"/>
    </location>
</feature>
<evidence type="ECO:0008006" key="5">
    <source>
        <dbReference type="Google" id="ProtNLM"/>
    </source>
</evidence>
<keyword evidence="4" id="KW-1185">Reference proteome</keyword>
<keyword evidence="1" id="KW-0175">Coiled coil</keyword>
<feature type="region of interest" description="Disordered" evidence="2">
    <location>
        <begin position="893"/>
        <end position="956"/>
    </location>
</feature>
<feature type="region of interest" description="Disordered" evidence="2">
    <location>
        <begin position="833"/>
        <end position="874"/>
    </location>
</feature>
<dbReference type="Proteomes" id="UP000315496">
    <property type="component" value="Chromosome 2"/>
</dbReference>
<evidence type="ECO:0000313" key="3">
    <source>
        <dbReference type="EMBL" id="TNJ28901.1"/>
    </source>
</evidence>
<evidence type="ECO:0000256" key="1">
    <source>
        <dbReference type="SAM" id="Coils"/>
    </source>
</evidence>
<proteinExistence type="predicted"/>
<accession>A0A4Z1T8R2</accession>
<dbReference type="AlphaFoldDB" id="A0A4Z1T8R2"/>
<reference evidence="3 4" key="1">
    <citation type="submission" date="2019-05" db="EMBL/GenBank/DDBJ databases">
        <title>The compact genome of Giardia muris reveals important steps in the evolution of intestinal protozoan parasites.</title>
        <authorList>
            <person name="Xu F."/>
            <person name="Jimenez-Gonzalez A."/>
            <person name="Einarsson E."/>
            <person name="Astvaldsson A."/>
            <person name="Peirasmaki D."/>
            <person name="Eckmann L."/>
            <person name="Andersson J.O."/>
            <person name="Svard S.G."/>
            <person name="Jerlstrom-Hultqvist J."/>
        </authorList>
    </citation>
    <scope>NUCLEOTIDE SEQUENCE [LARGE SCALE GENOMIC DNA]</scope>
    <source>
        <strain evidence="3 4">Roberts-Thomson</strain>
    </source>
</reference>
<feature type="region of interest" description="Disordered" evidence="2">
    <location>
        <begin position="679"/>
        <end position="788"/>
    </location>
</feature>
<name>A0A4Z1T8R2_GIAMU</name>
<feature type="compositionally biased region" description="Low complexity" evidence="2">
    <location>
        <begin position="720"/>
        <end position="735"/>
    </location>
</feature>
<feature type="compositionally biased region" description="Polar residues" evidence="2">
    <location>
        <begin position="709"/>
        <end position="719"/>
    </location>
</feature>
<comment type="caution">
    <text evidence="3">The sequence shown here is derived from an EMBL/GenBank/DDBJ whole genome shotgun (WGS) entry which is preliminary data.</text>
</comment>
<evidence type="ECO:0000313" key="4">
    <source>
        <dbReference type="Proteomes" id="UP000315496"/>
    </source>
</evidence>
<sequence>MSRGSLRRPPRVPDALNASSGLSAPLAAAENFFSRADTFRDEYLAGLKEREDRLAVRADEISREMDALTDKLNQVKSREARAEGLRLELARLETALQLKTEEHTALLTKCRRLEMRNADLEHRIEERAMHIVQAQESLKRERRHLYLTKQKYRAALAECEEAHEEAIRTGREVARRSSELQERETLSRLTQLRKEELEKRVEELEARSAVRMRELDERERRLTAEQIEVTAQREAMRERDTLYRAREEAILARERQLGVLLEQLGAASKADERASLRRELEGIQTDHRHQAELRELNSVIQQQASNLAILEAKLRCLERSTSSDPRLQALEAANEELRAQLAAVVSIQQNPPPSQAPGSASGSGSASTIAPQPVDSALAFSSTRALSPMEARKMRRLQEYESILNRNSRVDSLVLSTAETMGTQRTDDDLTFSGMAPQRHSFGQVVTQPYMLTYRPHGSTRSFAVQYQPSVASGPIPSVPFQTPSHTMERTSLHLEDHRATILRDRDTLFRYLTERKEELDHKEASLSYVCDQLNTRLEECATERRELESAWATLDETVRKTVETNLADARKTHLAELEALRNDGLSPVEYLRSQPFREAFVDALTQARARLDVEELLDILVTYVTESTDRYTRVIPQSRGYSETTRTETPSVIDTAIQTLDDLADLDLLKSATEMLRRSFSQSPTKQPPVPMGTISPRPSRPPYPQLSEPSASDISGASFSKSLSDSRSSALESMVVSHRSSNGVTHRSQQGILGESRTAMDLTGVLPGTPRSSEPEAEPSDGRKSVRFSKVVEVSDDPRLYEHLIDGRGGQPLFESTMSLNTYLTTFRPLKDSSEYSEPKPESTPPKQQPGQPGESYLAISTLPLPSPSIGGTHVSDIGVSLSRKDFEELLSQTRKGGDERTNPFVRQPHSGHEVSSTYLPEASLSVGTSRSVPGGRGTEGSDTDVAVDSILFT</sequence>
<dbReference type="VEuPathDB" id="GiardiaDB:GMRT_15320"/>